<dbReference type="PANTHER" id="PTHR42730">
    <property type="entry name" value="2-OXOGLUTARATE SYNTHASE SUBUNIT KORC"/>
    <property type="match status" value="1"/>
</dbReference>
<proteinExistence type="predicted"/>
<dbReference type="PANTHER" id="PTHR42730:SF1">
    <property type="entry name" value="2-OXOGLUTARATE SYNTHASE SUBUNIT KORC"/>
    <property type="match status" value="1"/>
</dbReference>
<sequence length="184" mass="19498">MGERYELRFSGSGGQGMILAGIVMAEAAAIYDGKVAVQSQSYGPESRGGASKAEVIISDSGTIDYPKATAIDCMLALTQQACSKYYGDIKKDGILLVDSNEVKDIPEGDFKVYKYPIIETARGELGKIIVANIISLGLIAELTGVVSNGAMEKAVLARVPAAFTDLNKKALQIGFDKARELKGN</sequence>
<dbReference type="InterPro" id="IPR052554">
    <property type="entry name" value="2-oxoglutarate_synth_KorC"/>
</dbReference>
<evidence type="ECO:0000313" key="3">
    <source>
        <dbReference type="EMBL" id="VAV85363.1"/>
    </source>
</evidence>
<dbReference type="SUPFAM" id="SSF53323">
    <property type="entry name" value="Pyruvate-ferredoxin oxidoreductase, PFOR, domain III"/>
    <property type="match status" value="1"/>
</dbReference>
<reference evidence="3" key="1">
    <citation type="submission" date="2018-06" db="EMBL/GenBank/DDBJ databases">
        <authorList>
            <person name="Zhirakovskaya E."/>
        </authorList>
    </citation>
    <scope>NUCLEOTIDE SEQUENCE</scope>
</reference>
<organism evidence="3">
    <name type="scientific">hydrothermal vent metagenome</name>
    <dbReference type="NCBI Taxonomy" id="652676"/>
    <lineage>
        <taxon>unclassified sequences</taxon>
        <taxon>metagenomes</taxon>
        <taxon>ecological metagenomes</taxon>
    </lineage>
</organism>
<dbReference type="InterPro" id="IPR002869">
    <property type="entry name" value="Pyrv_flavodox_OxRed_cen"/>
</dbReference>
<dbReference type="EMBL" id="UOEA01000086">
    <property type="protein sequence ID" value="VAV85363.1"/>
    <property type="molecule type" value="Genomic_DNA"/>
</dbReference>
<dbReference type="EC" id="1.2.7.-" evidence="3"/>
<protein>
    <submittedName>
        <fullName evidence="3">2-oxoglutarate/2-oxoacid ferredoxin oxidoreductase, gamma subunit</fullName>
        <ecNumber evidence="3">1.2.7.-</ecNumber>
    </submittedName>
</protein>
<name>A0A3B0RLG0_9ZZZZ</name>
<dbReference type="AlphaFoldDB" id="A0A3B0RLG0"/>
<dbReference type="InterPro" id="IPR019752">
    <property type="entry name" value="Pyrv/ketoisovalerate_OxRed_cat"/>
</dbReference>
<gene>
    <name evidence="3" type="ORF">MNBD_DELTA01-1290</name>
</gene>
<keyword evidence="1 3" id="KW-0560">Oxidoreductase</keyword>
<evidence type="ECO:0000259" key="2">
    <source>
        <dbReference type="Pfam" id="PF01558"/>
    </source>
</evidence>
<accession>A0A3B0RLG0</accession>
<feature type="domain" description="Pyruvate/ketoisovalerate oxidoreductase catalytic" evidence="2">
    <location>
        <begin position="13"/>
        <end position="175"/>
    </location>
</feature>
<dbReference type="Pfam" id="PF01558">
    <property type="entry name" value="POR"/>
    <property type="match status" value="1"/>
</dbReference>
<dbReference type="GO" id="GO:0016903">
    <property type="term" value="F:oxidoreductase activity, acting on the aldehyde or oxo group of donors"/>
    <property type="evidence" value="ECO:0007669"/>
    <property type="project" value="InterPro"/>
</dbReference>
<dbReference type="Gene3D" id="3.40.920.10">
    <property type="entry name" value="Pyruvate-ferredoxin oxidoreductase, PFOR, domain III"/>
    <property type="match status" value="1"/>
</dbReference>
<evidence type="ECO:0000256" key="1">
    <source>
        <dbReference type="ARBA" id="ARBA00023002"/>
    </source>
</evidence>